<evidence type="ECO:0000259" key="7">
    <source>
        <dbReference type="Pfam" id="PF00962"/>
    </source>
</evidence>
<dbReference type="STRING" id="1555112.LIP_3022"/>
<sequence length="347" mass="38210">MAPVLRALPKADLHLHLDGALRPQTYVELARALPSGDGLTLEEAERAITVGPGVRSLAEFLTRFPVINRVTQTEAALRRITREALEDAHRSGVRYAELRAAPWLHTEGGLTLEQVVEAILQGIQEAGRQWPILARLILVVMRGRPEEENRQVVELAARYRDHGVAGVDLAGDETAYPPELYVPIFRRARDAGLAVTIHAGEAAGPEAVWVAVRELGAWRIGHGTRAVEDPALLDHLREHRIWIESCLTSNLQTGAVRRLQDHPFGRFLAEGVPVTLNSDDPGVSRIELAGEWSLAAGVFELDFDRLARLALNGVEAAFVPETTRAMLRAEFENRIEQLHPRQGASGS</sequence>
<comment type="cofactor">
    <cofactor evidence="1">
        <name>Zn(2+)</name>
        <dbReference type="ChEBI" id="CHEBI:29105"/>
    </cofactor>
</comment>
<dbReference type="NCBIfam" id="TIGR01430">
    <property type="entry name" value="aden_deam"/>
    <property type="match status" value="1"/>
</dbReference>
<keyword evidence="9" id="KW-1185">Reference proteome</keyword>
<accession>A0A0K2SP21</accession>
<reference evidence="9" key="2">
    <citation type="journal article" date="2016" name="Int. J. Syst. Evol. Microbiol.">
        <title>Complete genome sequence and cell structure of Limnochorda pilosa, a Gram-negative spore-former within the phylum Firmicutes.</title>
        <authorList>
            <person name="Watanabe M."/>
            <person name="Kojima H."/>
            <person name="Fukui M."/>
        </authorList>
    </citation>
    <scope>NUCLEOTIDE SEQUENCE [LARGE SCALE GENOMIC DNA]</scope>
    <source>
        <strain evidence="9">HC45</strain>
    </source>
</reference>
<dbReference type="PANTHER" id="PTHR11409:SF43">
    <property type="entry name" value="ADENOSINE DEAMINASE"/>
    <property type="match status" value="1"/>
</dbReference>
<reference evidence="9" key="1">
    <citation type="submission" date="2015-07" db="EMBL/GenBank/DDBJ databases">
        <title>Complete genome sequence and phylogenetic analysis of Limnochorda pilosa.</title>
        <authorList>
            <person name="Watanabe M."/>
            <person name="Kojima H."/>
            <person name="Fukui M."/>
        </authorList>
    </citation>
    <scope>NUCLEOTIDE SEQUENCE [LARGE SCALE GENOMIC DNA]</scope>
    <source>
        <strain evidence="9">HC45</strain>
    </source>
</reference>
<evidence type="ECO:0000256" key="2">
    <source>
        <dbReference type="ARBA" id="ARBA00006676"/>
    </source>
</evidence>
<dbReference type="GO" id="GO:0005829">
    <property type="term" value="C:cytosol"/>
    <property type="evidence" value="ECO:0007669"/>
    <property type="project" value="TreeGrafter"/>
</dbReference>
<proteinExistence type="inferred from homology"/>
<feature type="domain" description="Adenosine deaminase" evidence="7">
    <location>
        <begin position="9"/>
        <end position="330"/>
    </location>
</feature>
<dbReference type="PANTHER" id="PTHR11409">
    <property type="entry name" value="ADENOSINE DEAMINASE"/>
    <property type="match status" value="1"/>
</dbReference>
<evidence type="ECO:0000256" key="4">
    <source>
        <dbReference type="ARBA" id="ARBA00022723"/>
    </source>
</evidence>
<dbReference type="PATRIC" id="fig|1555112.3.peg.3069"/>
<dbReference type="InterPro" id="IPR006330">
    <property type="entry name" value="Ado/ade_deaminase"/>
</dbReference>
<dbReference type="GO" id="GO:0043103">
    <property type="term" value="P:hypoxanthine salvage"/>
    <property type="evidence" value="ECO:0007669"/>
    <property type="project" value="TreeGrafter"/>
</dbReference>
<protein>
    <recommendedName>
        <fullName evidence="3">adenosine deaminase</fullName>
        <ecNumber evidence="3">3.5.4.4</ecNumber>
    </recommendedName>
</protein>
<dbReference type="InterPro" id="IPR032466">
    <property type="entry name" value="Metal_Hydrolase"/>
</dbReference>
<dbReference type="EMBL" id="AP014924">
    <property type="protein sequence ID" value="BAS28851.1"/>
    <property type="molecule type" value="Genomic_DNA"/>
</dbReference>
<keyword evidence="4" id="KW-0479">Metal-binding</keyword>
<keyword evidence="6" id="KW-0862">Zinc</keyword>
<dbReference type="SUPFAM" id="SSF51556">
    <property type="entry name" value="Metallo-dependent hydrolases"/>
    <property type="match status" value="1"/>
</dbReference>
<dbReference type="InterPro" id="IPR001365">
    <property type="entry name" value="A_deaminase_dom"/>
</dbReference>
<dbReference type="EC" id="3.5.4.4" evidence="3"/>
<comment type="similarity">
    <text evidence="2">Belongs to the metallo-dependent hydrolases superfamily. Adenosine and AMP deaminases family.</text>
</comment>
<dbReference type="Pfam" id="PF00962">
    <property type="entry name" value="A_deaminase"/>
    <property type="match status" value="1"/>
</dbReference>
<keyword evidence="5" id="KW-0378">Hydrolase</keyword>
<evidence type="ECO:0000313" key="8">
    <source>
        <dbReference type="EMBL" id="BAS28851.1"/>
    </source>
</evidence>
<evidence type="ECO:0000256" key="1">
    <source>
        <dbReference type="ARBA" id="ARBA00001947"/>
    </source>
</evidence>
<gene>
    <name evidence="8" type="ORF">LIP_3022</name>
</gene>
<dbReference type="KEGG" id="lpil:LIP_3022"/>
<dbReference type="Proteomes" id="UP000065807">
    <property type="component" value="Chromosome"/>
</dbReference>
<dbReference type="GO" id="GO:0046103">
    <property type="term" value="P:inosine biosynthetic process"/>
    <property type="evidence" value="ECO:0007669"/>
    <property type="project" value="TreeGrafter"/>
</dbReference>
<dbReference type="GO" id="GO:0046872">
    <property type="term" value="F:metal ion binding"/>
    <property type="evidence" value="ECO:0007669"/>
    <property type="project" value="UniProtKB-KW"/>
</dbReference>
<evidence type="ECO:0000256" key="5">
    <source>
        <dbReference type="ARBA" id="ARBA00022801"/>
    </source>
</evidence>
<evidence type="ECO:0000256" key="6">
    <source>
        <dbReference type="ARBA" id="ARBA00022833"/>
    </source>
</evidence>
<dbReference type="GO" id="GO:0006154">
    <property type="term" value="P:adenosine catabolic process"/>
    <property type="evidence" value="ECO:0007669"/>
    <property type="project" value="TreeGrafter"/>
</dbReference>
<organism evidence="8 9">
    <name type="scientific">Limnochorda pilosa</name>
    <dbReference type="NCBI Taxonomy" id="1555112"/>
    <lineage>
        <taxon>Bacteria</taxon>
        <taxon>Bacillati</taxon>
        <taxon>Bacillota</taxon>
        <taxon>Limnochordia</taxon>
        <taxon>Limnochordales</taxon>
        <taxon>Limnochordaceae</taxon>
        <taxon>Limnochorda</taxon>
    </lineage>
</organism>
<dbReference type="AlphaFoldDB" id="A0A0K2SP21"/>
<dbReference type="GO" id="GO:0004000">
    <property type="term" value="F:adenosine deaminase activity"/>
    <property type="evidence" value="ECO:0007669"/>
    <property type="project" value="TreeGrafter"/>
</dbReference>
<dbReference type="Gene3D" id="3.20.20.140">
    <property type="entry name" value="Metal-dependent hydrolases"/>
    <property type="match status" value="1"/>
</dbReference>
<evidence type="ECO:0000313" key="9">
    <source>
        <dbReference type="Proteomes" id="UP000065807"/>
    </source>
</evidence>
<name>A0A0K2SP21_LIMPI</name>
<evidence type="ECO:0000256" key="3">
    <source>
        <dbReference type="ARBA" id="ARBA00012784"/>
    </source>
</evidence>